<comment type="similarity">
    <text evidence="2">Belongs to the binding-protein-dependent transport system permease family. FecCD subfamily.</text>
</comment>
<dbReference type="CDD" id="cd06550">
    <property type="entry name" value="TM_ABC_iron-siderophores_like"/>
    <property type="match status" value="1"/>
</dbReference>
<feature type="transmembrane region" description="Helical" evidence="8">
    <location>
        <begin position="12"/>
        <end position="36"/>
    </location>
</feature>
<feature type="transmembrane region" description="Helical" evidence="8">
    <location>
        <begin position="201"/>
        <end position="219"/>
    </location>
</feature>
<dbReference type="KEGG" id="ttu:TERTU_2421"/>
<feature type="transmembrane region" description="Helical" evidence="8">
    <location>
        <begin position="248"/>
        <end position="278"/>
    </location>
</feature>
<evidence type="ECO:0000256" key="4">
    <source>
        <dbReference type="ARBA" id="ARBA00022475"/>
    </source>
</evidence>
<sequence length="344" mass="36636">MLFSAQFLQRYWWRLLAVSLLLVVLVAILALTIGAVDIPLSALVHWPQGNLAFQHQLILEQLRLPRILLALGVGALLAISGTVTQGLFRNPLADPSLIGISSGAAAGASIAIVLFSQSAFNLMGISVVTAGAFCGSLLVVGFVYRMSTSAAGTSVSTMLLVGIALTFLAGSITSLLEFFADNDMLRRISLWRMGGLEGANYLSACTVLVIFLIIFTVLYRQQNALNVFLLGESEARHLGIDATRLKKLVVVCVAAGVGLSVALAGTIAFIGLVVPHLVRIMVGPNHRYMIPLTACVGAMLLVLADALARWLIAPTELPVGLVTAFIGAPVFISMLYQRRRLALL</sequence>
<dbReference type="eggNOG" id="COG0609">
    <property type="taxonomic scope" value="Bacteria"/>
</dbReference>
<dbReference type="GO" id="GO:0033214">
    <property type="term" value="P:siderophore-iron import into cell"/>
    <property type="evidence" value="ECO:0007669"/>
    <property type="project" value="TreeGrafter"/>
</dbReference>
<dbReference type="InterPro" id="IPR000522">
    <property type="entry name" value="ABC_transptr_permease_BtuC"/>
</dbReference>
<dbReference type="GO" id="GO:0005886">
    <property type="term" value="C:plasma membrane"/>
    <property type="evidence" value="ECO:0007669"/>
    <property type="project" value="UniProtKB-SubCell"/>
</dbReference>
<dbReference type="OrthoDB" id="9055647at2"/>
<organism evidence="9 10">
    <name type="scientific">Teredinibacter turnerae (strain ATCC 39867 / T7901)</name>
    <dbReference type="NCBI Taxonomy" id="377629"/>
    <lineage>
        <taxon>Bacteria</taxon>
        <taxon>Pseudomonadati</taxon>
        <taxon>Pseudomonadota</taxon>
        <taxon>Gammaproteobacteria</taxon>
        <taxon>Cellvibrionales</taxon>
        <taxon>Cellvibrionaceae</taxon>
        <taxon>Teredinibacter</taxon>
    </lineage>
</organism>
<comment type="subcellular location">
    <subcellularLocation>
        <location evidence="1">Cell membrane</location>
        <topology evidence="1">Multi-pass membrane protein</topology>
    </subcellularLocation>
</comment>
<keyword evidence="7 8" id="KW-0472">Membrane</keyword>
<feature type="transmembrane region" description="Helical" evidence="8">
    <location>
        <begin position="67"/>
        <end position="84"/>
    </location>
</feature>
<dbReference type="InterPro" id="IPR037294">
    <property type="entry name" value="ABC_BtuC-like"/>
</dbReference>
<dbReference type="SUPFAM" id="SSF81345">
    <property type="entry name" value="ABC transporter involved in vitamin B12 uptake, BtuC"/>
    <property type="match status" value="1"/>
</dbReference>
<keyword evidence="4" id="KW-1003">Cell membrane</keyword>
<evidence type="ECO:0000256" key="6">
    <source>
        <dbReference type="ARBA" id="ARBA00022989"/>
    </source>
</evidence>
<keyword evidence="10" id="KW-1185">Reference proteome</keyword>
<feature type="transmembrane region" description="Helical" evidence="8">
    <location>
        <begin position="96"/>
        <end position="115"/>
    </location>
</feature>
<dbReference type="EMBL" id="CP001614">
    <property type="protein sequence ID" value="ACR12322.1"/>
    <property type="molecule type" value="Genomic_DNA"/>
</dbReference>
<feature type="transmembrane region" description="Helical" evidence="8">
    <location>
        <begin position="290"/>
        <end position="312"/>
    </location>
</feature>
<dbReference type="FunFam" id="1.10.3470.10:FF:000001">
    <property type="entry name" value="Vitamin B12 ABC transporter permease BtuC"/>
    <property type="match status" value="1"/>
</dbReference>
<evidence type="ECO:0000256" key="1">
    <source>
        <dbReference type="ARBA" id="ARBA00004651"/>
    </source>
</evidence>
<dbReference type="STRING" id="377629.TERTU_2421"/>
<name>C5BKY6_TERTT</name>
<evidence type="ECO:0000256" key="5">
    <source>
        <dbReference type="ARBA" id="ARBA00022692"/>
    </source>
</evidence>
<evidence type="ECO:0000256" key="7">
    <source>
        <dbReference type="ARBA" id="ARBA00023136"/>
    </source>
</evidence>
<evidence type="ECO:0000256" key="8">
    <source>
        <dbReference type="SAM" id="Phobius"/>
    </source>
</evidence>
<dbReference type="Gene3D" id="1.10.3470.10">
    <property type="entry name" value="ABC transporter involved in vitamin B12 uptake, BtuC"/>
    <property type="match status" value="1"/>
</dbReference>
<dbReference type="PANTHER" id="PTHR30472">
    <property type="entry name" value="FERRIC ENTEROBACTIN TRANSPORT SYSTEM PERMEASE PROTEIN"/>
    <property type="match status" value="1"/>
</dbReference>
<dbReference type="Pfam" id="PF01032">
    <property type="entry name" value="FecCD"/>
    <property type="match status" value="1"/>
</dbReference>
<protein>
    <submittedName>
        <fullName evidence="9">HmuU protein</fullName>
    </submittedName>
</protein>
<dbReference type="GO" id="GO:0022857">
    <property type="term" value="F:transmembrane transporter activity"/>
    <property type="evidence" value="ECO:0007669"/>
    <property type="project" value="InterPro"/>
</dbReference>
<evidence type="ECO:0000313" key="10">
    <source>
        <dbReference type="Proteomes" id="UP000009080"/>
    </source>
</evidence>
<evidence type="ECO:0000256" key="2">
    <source>
        <dbReference type="ARBA" id="ARBA00007935"/>
    </source>
</evidence>
<keyword evidence="3" id="KW-0813">Transport</keyword>
<evidence type="ECO:0000313" key="9">
    <source>
        <dbReference type="EMBL" id="ACR12322.1"/>
    </source>
</evidence>
<dbReference type="HOGENOM" id="CLU_013016_0_3_6"/>
<feature type="transmembrane region" description="Helical" evidence="8">
    <location>
        <begin position="122"/>
        <end position="144"/>
    </location>
</feature>
<keyword evidence="6 8" id="KW-1133">Transmembrane helix</keyword>
<dbReference type="AlphaFoldDB" id="C5BKY6"/>
<dbReference type="PANTHER" id="PTHR30472:SF25">
    <property type="entry name" value="ABC TRANSPORTER PERMEASE PROTEIN MJ0876-RELATED"/>
    <property type="match status" value="1"/>
</dbReference>
<accession>C5BKY6</accession>
<feature type="transmembrane region" description="Helical" evidence="8">
    <location>
        <begin position="156"/>
        <end position="180"/>
    </location>
</feature>
<dbReference type="Proteomes" id="UP000009080">
    <property type="component" value="Chromosome"/>
</dbReference>
<dbReference type="RefSeq" id="WP_015818434.1">
    <property type="nucleotide sequence ID" value="NC_012997.1"/>
</dbReference>
<feature type="transmembrane region" description="Helical" evidence="8">
    <location>
        <begin position="318"/>
        <end position="336"/>
    </location>
</feature>
<gene>
    <name evidence="9" type="ordered locus">TERTU_2421</name>
</gene>
<evidence type="ECO:0000256" key="3">
    <source>
        <dbReference type="ARBA" id="ARBA00022448"/>
    </source>
</evidence>
<keyword evidence="5 8" id="KW-0812">Transmembrane</keyword>
<proteinExistence type="inferred from homology"/>
<reference evidence="9 10" key="1">
    <citation type="journal article" date="2009" name="PLoS ONE">
        <title>The complete genome of Teredinibacter turnerae T7901: an intracellular endosymbiont of marine wood-boring bivalves (shipworms).</title>
        <authorList>
            <person name="Yang J.C."/>
            <person name="Madupu R."/>
            <person name="Durkin A.S."/>
            <person name="Ekborg N.A."/>
            <person name="Pedamallu C.S."/>
            <person name="Hostetler J.B."/>
            <person name="Radune D."/>
            <person name="Toms B.S."/>
            <person name="Henrissat B."/>
            <person name="Coutinho P.M."/>
            <person name="Schwarz S."/>
            <person name="Field L."/>
            <person name="Trindade-Silva A.E."/>
            <person name="Soares C.A.G."/>
            <person name="Elshahawi S."/>
            <person name="Hanora A."/>
            <person name="Schmidt E.W."/>
            <person name="Haygood M.G."/>
            <person name="Posfai J."/>
            <person name="Benner J."/>
            <person name="Madinger C."/>
            <person name="Nove J."/>
            <person name="Anton B."/>
            <person name="Chaudhary K."/>
            <person name="Foster J."/>
            <person name="Holman A."/>
            <person name="Kumar S."/>
            <person name="Lessard P.A."/>
            <person name="Luyten Y.A."/>
            <person name="Slatko B."/>
            <person name="Wood N."/>
            <person name="Wu B."/>
            <person name="Teplitski M."/>
            <person name="Mougous J.D."/>
            <person name="Ward N."/>
            <person name="Eisen J.A."/>
            <person name="Badger J.H."/>
            <person name="Distel D.L."/>
        </authorList>
    </citation>
    <scope>NUCLEOTIDE SEQUENCE [LARGE SCALE GENOMIC DNA]</scope>
    <source>
        <strain evidence="10">ATCC 39867 / T7901</strain>
    </source>
</reference>